<dbReference type="Proteomes" id="UP000218231">
    <property type="component" value="Unassembled WGS sequence"/>
</dbReference>
<dbReference type="PANTHER" id="PTHR38636">
    <property type="entry name" value="PROTEIN CBG20488"/>
    <property type="match status" value="1"/>
</dbReference>
<sequence>MVLGMDEWFFNFSQLAVRNLDEKTLATVPNPQLEYTIHGFIKGCEITSILGGLIVHPIYRIYLHRTLKPENRTPNSSKVIRAACRKLQGRFLLAGMSMGPLLALMDLYFSNVPEMNLKQQCYEMRIDTNQMIIDRCAMVCGFVGWYWRRFQGAVDGINIGIAYGIACNTVLRKYTDPLLQDKIKPEQRLAHITEAEETKTALERFWFAQEKEAREAYQKASAQVEKES</sequence>
<comment type="caution">
    <text evidence="1">The sequence shown here is derived from an EMBL/GenBank/DDBJ whole genome shotgun (WGS) entry which is preliminary data.</text>
</comment>
<dbReference type="PANTHER" id="PTHR38636:SF2">
    <property type="entry name" value="TRANSCELLULAR CHAPERONE SIGNALING (X)CROSS TISSUE"/>
    <property type="match status" value="1"/>
</dbReference>
<dbReference type="Pfam" id="PF08560">
    <property type="entry name" value="DUF1757"/>
    <property type="match status" value="1"/>
</dbReference>
<evidence type="ECO:0000313" key="2">
    <source>
        <dbReference type="Proteomes" id="UP000218231"/>
    </source>
</evidence>
<name>A0A2A2JIS3_9BILA</name>
<dbReference type="EMBL" id="LIAE01010412">
    <property type="protein sequence ID" value="PAV61469.1"/>
    <property type="molecule type" value="Genomic_DNA"/>
</dbReference>
<proteinExistence type="predicted"/>
<dbReference type="AlphaFoldDB" id="A0A2A2JIS3"/>
<keyword evidence="2" id="KW-1185">Reference proteome</keyword>
<dbReference type="STRING" id="2018661.A0A2A2JIS3"/>
<protein>
    <submittedName>
        <fullName evidence="1">Uncharacterized protein</fullName>
    </submittedName>
</protein>
<dbReference type="OrthoDB" id="5793798at2759"/>
<gene>
    <name evidence="1" type="ORF">WR25_11317</name>
</gene>
<dbReference type="InterPro" id="IPR013869">
    <property type="entry name" value="DUF1757"/>
</dbReference>
<reference evidence="1 2" key="1">
    <citation type="journal article" date="2017" name="Curr. Biol.">
        <title>Genome architecture and evolution of a unichromosomal asexual nematode.</title>
        <authorList>
            <person name="Fradin H."/>
            <person name="Zegar C."/>
            <person name="Gutwein M."/>
            <person name="Lucas J."/>
            <person name="Kovtun M."/>
            <person name="Corcoran D."/>
            <person name="Baugh L.R."/>
            <person name="Kiontke K."/>
            <person name="Gunsalus K."/>
            <person name="Fitch D.H."/>
            <person name="Piano F."/>
        </authorList>
    </citation>
    <scope>NUCLEOTIDE SEQUENCE [LARGE SCALE GENOMIC DNA]</scope>
    <source>
        <strain evidence="1">PF1309</strain>
    </source>
</reference>
<evidence type="ECO:0000313" key="1">
    <source>
        <dbReference type="EMBL" id="PAV61469.1"/>
    </source>
</evidence>
<organism evidence="1 2">
    <name type="scientific">Diploscapter pachys</name>
    <dbReference type="NCBI Taxonomy" id="2018661"/>
    <lineage>
        <taxon>Eukaryota</taxon>
        <taxon>Metazoa</taxon>
        <taxon>Ecdysozoa</taxon>
        <taxon>Nematoda</taxon>
        <taxon>Chromadorea</taxon>
        <taxon>Rhabditida</taxon>
        <taxon>Rhabditina</taxon>
        <taxon>Rhabditomorpha</taxon>
        <taxon>Rhabditoidea</taxon>
        <taxon>Rhabditidae</taxon>
        <taxon>Diploscapter</taxon>
    </lineage>
</organism>
<accession>A0A2A2JIS3</accession>